<dbReference type="SUPFAM" id="SSF52540">
    <property type="entry name" value="P-loop containing nucleoside triphosphate hydrolases"/>
    <property type="match status" value="1"/>
</dbReference>
<dbReference type="AlphaFoldDB" id="A0A5D9C4I0"/>
<keyword evidence="7" id="KW-0963">Cytoplasm</keyword>
<evidence type="ECO:0000256" key="2">
    <source>
        <dbReference type="ARBA" id="ARBA00022694"/>
    </source>
</evidence>
<feature type="binding site" evidence="7">
    <location>
        <begin position="232"/>
        <end position="238"/>
    </location>
    <ligand>
        <name>GTP</name>
        <dbReference type="ChEBI" id="CHEBI:37565"/>
    </ligand>
</feature>
<dbReference type="InterPro" id="IPR006073">
    <property type="entry name" value="GTP-bd"/>
</dbReference>
<dbReference type="Pfam" id="PF01926">
    <property type="entry name" value="MMR_HSR1"/>
    <property type="match status" value="1"/>
</dbReference>
<comment type="subcellular location">
    <subcellularLocation>
        <location evidence="7">Cytoplasm</location>
    </subcellularLocation>
</comment>
<feature type="binding site" evidence="7">
    <location>
        <position position="413"/>
    </location>
    <ligand>
        <name>(6S)-5-formyl-5,6,7,8-tetrahydrofolate</name>
        <dbReference type="ChEBI" id="CHEBI:57457"/>
    </ligand>
</feature>
<feature type="binding site" evidence="7">
    <location>
        <begin position="213"/>
        <end position="218"/>
    </location>
    <ligand>
        <name>GTP</name>
        <dbReference type="ChEBI" id="CHEBI:37565"/>
    </ligand>
</feature>
<dbReference type="SUPFAM" id="SSF103025">
    <property type="entry name" value="Folate-binding domain"/>
    <property type="match status" value="1"/>
</dbReference>
<evidence type="ECO:0000256" key="1">
    <source>
        <dbReference type="ARBA" id="ARBA00011043"/>
    </source>
</evidence>
<dbReference type="GO" id="GO:0005737">
    <property type="term" value="C:cytoplasm"/>
    <property type="evidence" value="ECO:0007669"/>
    <property type="project" value="UniProtKB-SubCell"/>
</dbReference>
<keyword evidence="6 7" id="KW-0342">GTP-binding</keyword>
<dbReference type="InterPro" id="IPR027368">
    <property type="entry name" value="MnmE_dom2"/>
</dbReference>
<dbReference type="GO" id="GO:0005525">
    <property type="term" value="F:GTP binding"/>
    <property type="evidence" value="ECO:0007669"/>
    <property type="project" value="UniProtKB-UniRule"/>
</dbReference>
<dbReference type="Pfam" id="PF10396">
    <property type="entry name" value="TrmE_N"/>
    <property type="match status" value="1"/>
</dbReference>
<dbReference type="PANTHER" id="PTHR42714">
    <property type="entry name" value="TRNA MODIFICATION GTPASE GTPBP3"/>
    <property type="match status" value="1"/>
</dbReference>
<keyword evidence="4 7" id="KW-0378">Hydrolase</keyword>
<dbReference type="EMBL" id="VTOU01000003">
    <property type="protein sequence ID" value="TZG26373.1"/>
    <property type="molecule type" value="Genomic_DNA"/>
</dbReference>
<gene>
    <name evidence="7 9" type="primary">mnmE</name>
    <name evidence="7" type="synonym">trmE</name>
    <name evidence="9" type="ORF">FYJ91_15695</name>
</gene>
<dbReference type="InterPro" id="IPR004520">
    <property type="entry name" value="GTPase_MnmE"/>
</dbReference>
<dbReference type="GO" id="GO:0003924">
    <property type="term" value="F:GTPase activity"/>
    <property type="evidence" value="ECO:0007669"/>
    <property type="project" value="UniProtKB-UniRule"/>
</dbReference>
<evidence type="ECO:0000256" key="4">
    <source>
        <dbReference type="ARBA" id="ARBA00022801"/>
    </source>
</evidence>
<dbReference type="GO" id="GO:0046872">
    <property type="term" value="F:metal ion binding"/>
    <property type="evidence" value="ECO:0007669"/>
    <property type="project" value="UniProtKB-KW"/>
</dbReference>
<feature type="binding site" evidence="7">
    <location>
        <position position="234"/>
    </location>
    <ligand>
        <name>K(+)</name>
        <dbReference type="ChEBI" id="CHEBI:29103"/>
    </ligand>
</feature>
<dbReference type="InterPro" id="IPR018948">
    <property type="entry name" value="GTP-bd_TrmE_N"/>
</dbReference>
<dbReference type="SUPFAM" id="SSF116878">
    <property type="entry name" value="TrmE connector domain"/>
    <property type="match status" value="1"/>
</dbReference>
<reference evidence="9 10" key="1">
    <citation type="submission" date="2019-08" db="EMBL/GenBank/DDBJ databases">
        <authorList>
            <person name="Wang G."/>
            <person name="Xu Z."/>
        </authorList>
    </citation>
    <scope>NUCLEOTIDE SEQUENCE [LARGE SCALE GENOMIC DNA]</scope>
    <source>
        <strain evidence="9 10">ZX</strain>
    </source>
</reference>
<organism evidence="9 10">
    <name type="scientific">Sphingomonas montanisoli</name>
    <dbReference type="NCBI Taxonomy" id="2606412"/>
    <lineage>
        <taxon>Bacteria</taxon>
        <taxon>Pseudomonadati</taxon>
        <taxon>Pseudomonadota</taxon>
        <taxon>Alphaproteobacteria</taxon>
        <taxon>Sphingomonadales</taxon>
        <taxon>Sphingomonadaceae</taxon>
        <taxon>Sphingomonas</taxon>
    </lineage>
</organism>
<evidence type="ECO:0000256" key="3">
    <source>
        <dbReference type="ARBA" id="ARBA00022741"/>
    </source>
</evidence>
<keyword evidence="7" id="KW-0479">Metal-binding</keyword>
<protein>
    <recommendedName>
        <fullName evidence="7">tRNA modification GTPase MnmE</fullName>
        <ecNumber evidence="7">3.6.-.-</ecNumber>
    </recommendedName>
</protein>
<dbReference type="HAMAP" id="MF_00379">
    <property type="entry name" value="GTPase_MnmE"/>
    <property type="match status" value="1"/>
</dbReference>
<proteinExistence type="inferred from homology"/>
<dbReference type="PROSITE" id="PS51709">
    <property type="entry name" value="G_TRME"/>
    <property type="match status" value="1"/>
</dbReference>
<keyword evidence="10" id="KW-1185">Reference proteome</keyword>
<evidence type="ECO:0000256" key="6">
    <source>
        <dbReference type="ARBA" id="ARBA00023134"/>
    </source>
</evidence>
<comment type="cofactor">
    <cofactor evidence="7">
        <name>K(+)</name>
        <dbReference type="ChEBI" id="CHEBI:29103"/>
    </cofactor>
    <text evidence="7">Binds 1 potassium ion per subunit.</text>
</comment>
<feature type="binding site" evidence="7">
    <location>
        <position position="69"/>
    </location>
    <ligand>
        <name>(6S)-5-formyl-5,6,7,8-tetrahydrofolate</name>
        <dbReference type="ChEBI" id="CHEBI:57457"/>
    </ligand>
</feature>
<dbReference type="FunFam" id="3.30.1360.120:FF:000007">
    <property type="entry name" value="tRNA modification GTPase GTPBP3, mitochondrial"/>
    <property type="match status" value="1"/>
</dbReference>
<name>A0A5D9C4I0_9SPHN</name>
<feature type="binding site" evidence="7">
    <location>
        <position position="237"/>
    </location>
    <ligand>
        <name>K(+)</name>
        <dbReference type="ChEBI" id="CHEBI:29103"/>
    </ligand>
</feature>
<feature type="binding site" evidence="7">
    <location>
        <position position="232"/>
    </location>
    <ligand>
        <name>K(+)</name>
        <dbReference type="ChEBI" id="CHEBI:29103"/>
    </ligand>
</feature>
<comment type="function">
    <text evidence="7">Exhibits a very high intrinsic GTPase hydrolysis rate. Involved in the addition of a carboxymethylaminomethyl (cmnm) group at the wobble position (U34) of certain tRNAs, forming tRNA-cmnm(5)s(2)U34.</text>
</comment>
<comment type="subunit">
    <text evidence="7">Homodimer. Heterotetramer of two MnmE and two MnmG subunits.</text>
</comment>
<keyword evidence="5 7" id="KW-0630">Potassium</keyword>
<sequence length="413" mass="43142">MPPAGIGVVRVSGQHAGDVITALTARPLPPPRRAALRRLVDPGNGRLLDEALLLWFPGPATATGEDLAEFHVHGGRAVIAAVLDCLAAQPGLRAAEAGEFTRRALLNGRIDLIEAEALGDLLGAETEAQRRHALLMHEGMLSRAVDAWQATLLALSARLEAVLDFSGEDDVGEGVDISRDLVGLRGELERWLSRPRAERLRDGIRVVLAGPPNAGKSSLFNALLGRDAAIVSEIAGTTRDMIEAPMQIGGHAFVLIDVAGLRDDSADAIELIGIDRARRAVATADVVLWLGEPAQAPAGALRLGAQSDVRSHGDDIDLALSAHSGDGLDALAAQLVARAEQLTPRPDEAALNTRQAALIAEASDAIADALSAGDPLLQAESLRVARGAFDSLTGRAGAEAMFDALFGAFCIGK</sequence>
<dbReference type="Gene3D" id="3.30.1360.120">
    <property type="entry name" value="Probable tRNA modification gtpase trme, domain 1"/>
    <property type="match status" value="1"/>
</dbReference>
<evidence type="ECO:0000259" key="8">
    <source>
        <dbReference type="PROSITE" id="PS51709"/>
    </source>
</evidence>
<evidence type="ECO:0000313" key="10">
    <source>
        <dbReference type="Proteomes" id="UP000322077"/>
    </source>
</evidence>
<evidence type="ECO:0000256" key="7">
    <source>
        <dbReference type="HAMAP-Rule" id="MF_00379"/>
    </source>
</evidence>
<dbReference type="InterPro" id="IPR027266">
    <property type="entry name" value="TrmE/GcvT-like"/>
</dbReference>
<dbReference type="GO" id="GO:0030488">
    <property type="term" value="P:tRNA methylation"/>
    <property type="evidence" value="ECO:0007669"/>
    <property type="project" value="TreeGrafter"/>
</dbReference>
<feature type="binding site" evidence="7">
    <location>
        <position position="10"/>
    </location>
    <ligand>
        <name>(6S)-5-formyl-5,6,7,8-tetrahydrofolate</name>
        <dbReference type="ChEBI" id="CHEBI:57457"/>
    </ligand>
</feature>
<evidence type="ECO:0000313" key="9">
    <source>
        <dbReference type="EMBL" id="TZG26373.1"/>
    </source>
</evidence>
<feature type="domain" description="TrmE-type G" evidence="8">
    <location>
        <begin position="203"/>
        <end position="340"/>
    </location>
</feature>
<comment type="caution">
    <text evidence="9">The sequence shown here is derived from an EMBL/GenBank/DDBJ whole genome shotgun (WGS) entry which is preliminary data.</text>
</comment>
<feature type="binding site" evidence="7">
    <location>
        <position position="213"/>
    </location>
    <ligand>
        <name>K(+)</name>
        <dbReference type="ChEBI" id="CHEBI:29103"/>
    </ligand>
</feature>
<feature type="binding site" evidence="7">
    <location>
        <position position="109"/>
    </location>
    <ligand>
        <name>(6S)-5-formyl-5,6,7,8-tetrahydrofolate</name>
        <dbReference type="ChEBI" id="CHEBI:57457"/>
    </ligand>
</feature>
<comment type="caution">
    <text evidence="7">Lacks conserved residue(s) required for the propagation of feature annotation.</text>
</comment>
<dbReference type="PANTHER" id="PTHR42714:SF2">
    <property type="entry name" value="TRNA MODIFICATION GTPASE GTPBP3, MITOCHONDRIAL"/>
    <property type="match status" value="1"/>
</dbReference>
<dbReference type="EC" id="3.6.-.-" evidence="7"/>
<feature type="binding site" evidence="7">
    <location>
        <position position="238"/>
    </location>
    <ligand>
        <name>Mg(2+)</name>
        <dbReference type="ChEBI" id="CHEBI:18420"/>
    </ligand>
</feature>
<keyword evidence="7" id="KW-0460">Magnesium</keyword>
<dbReference type="Pfam" id="PF12631">
    <property type="entry name" value="MnmE_helical"/>
    <property type="match status" value="1"/>
</dbReference>
<dbReference type="GO" id="GO:0002098">
    <property type="term" value="P:tRNA wobble uridine modification"/>
    <property type="evidence" value="ECO:0007669"/>
    <property type="project" value="TreeGrafter"/>
</dbReference>
<dbReference type="Gene3D" id="1.20.120.430">
    <property type="entry name" value="tRNA modification GTPase MnmE domain 2"/>
    <property type="match status" value="2"/>
</dbReference>
<dbReference type="InterPro" id="IPR025867">
    <property type="entry name" value="MnmE_helical"/>
</dbReference>
<dbReference type="Gene3D" id="3.40.50.300">
    <property type="entry name" value="P-loop containing nucleotide triphosphate hydrolases"/>
    <property type="match status" value="2"/>
</dbReference>
<accession>A0A5D9C4I0</accession>
<dbReference type="NCBIfam" id="TIGR00231">
    <property type="entry name" value="small_GTP"/>
    <property type="match status" value="1"/>
</dbReference>
<keyword evidence="2 7" id="KW-0819">tRNA processing</keyword>
<dbReference type="NCBIfam" id="NF003661">
    <property type="entry name" value="PRK05291.1-3"/>
    <property type="match status" value="1"/>
</dbReference>
<evidence type="ECO:0000256" key="5">
    <source>
        <dbReference type="ARBA" id="ARBA00022958"/>
    </source>
</evidence>
<dbReference type="InterPro" id="IPR031168">
    <property type="entry name" value="G_TrmE"/>
</dbReference>
<comment type="similarity">
    <text evidence="1 7">Belongs to the TRAFAC class TrmE-Era-EngA-EngB-Septin-like GTPase superfamily. TrmE GTPase family.</text>
</comment>
<dbReference type="CDD" id="cd14858">
    <property type="entry name" value="TrmE_N"/>
    <property type="match status" value="1"/>
</dbReference>
<dbReference type="Proteomes" id="UP000322077">
    <property type="component" value="Unassembled WGS sequence"/>
</dbReference>
<dbReference type="CDD" id="cd04164">
    <property type="entry name" value="trmE"/>
    <property type="match status" value="1"/>
</dbReference>
<keyword evidence="3 7" id="KW-0547">Nucleotide-binding</keyword>
<feature type="binding site" evidence="7">
    <location>
        <position position="217"/>
    </location>
    <ligand>
        <name>Mg(2+)</name>
        <dbReference type="ChEBI" id="CHEBI:18420"/>
    </ligand>
</feature>
<dbReference type="InterPro" id="IPR005225">
    <property type="entry name" value="Small_GTP-bd"/>
</dbReference>
<dbReference type="InterPro" id="IPR027417">
    <property type="entry name" value="P-loop_NTPase"/>
</dbReference>